<evidence type="ECO:0000313" key="4">
    <source>
        <dbReference type="Proteomes" id="UP001596099"/>
    </source>
</evidence>
<name>A0ABD5RPS7_9EURY</name>
<dbReference type="PROSITE" id="PS51898">
    <property type="entry name" value="TYR_RECOMBINASE"/>
    <property type="match status" value="1"/>
</dbReference>
<keyword evidence="1" id="KW-0233">DNA recombination</keyword>
<dbReference type="Proteomes" id="UP001596099">
    <property type="component" value="Unassembled WGS sequence"/>
</dbReference>
<accession>A0ABD5RPS7</accession>
<dbReference type="InterPro" id="IPR013762">
    <property type="entry name" value="Integrase-like_cat_sf"/>
</dbReference>
<proteinExistence type="predicted"/>
<evidence type="ECO:0000259" key="2">
    <source>
        <dbReference type="PROSITE" id="PS51898"/>
    </source>
</evidence>
<reference evidence="3 4" key="1">
    <citation type="journal article" date="2019" name="Int. J. Syst. Evol. Microbiol.">
        <title>The Global Catalogue of Microorganisms (GCM) 10K type strain sequencing project: providing services to taxonomists for standard genome sequencing and annotation.</title>
        <authorList>
            <consortium name="The Broad Institute Genomics Platform"/>
            <consortium name="The Broad Institute Genome Sequencing Center for Infectious Disease"/>
            <person name="Wu L."/>
            <person name="Ma J."/>
        </authorList>
    </citation>
    <scope>NUCLEOTIDE SEQUENCE [LARGE SCALE GENOMIC DNA]</scope>
    <source>
        <strain evidence="3 4">CGMCC 1.12543</strain>
    </source>
</reference>
<dbReference type="SUPFAM" id="SSF56349">
    <property type="entry name" value="DNA breaking-rejoining enzymes"/>
    <property type="match status" value="1"/>
</dbReference>
<dbReference type="GO" id="GO:0006310">
    <property type="term" value="P:DNA recombination"/>
    <property type="evidence" value="ECO:0007669"/>
    <property type="project" value="UniProtKB-KW"/>
</dbReference>
<dbReference type="AlphaFoldDB" id="A0ABD5RPS7"/>
<comment type="caution">
    <text evidence="3">The sequence shown here is derived from an EMBL/GenBank/DDBJ whole genome shotgun (WGS) entry which is preliminary data.</text>
</comment>
<sequence>MQIEPMPTEDGYRCWLSSEEQEQIVDFWSEEPDRKLAIELMLDGFRGEETTRVARQDFRQLDAETEAFKVRIREGKTGYRECPVSSQTRLNAVTMSKTKGLRQGEPIIDVHPRTVRRWVKTAAEALAKETGDDDWRHVRPHDLRRTWATHTFFRLDAHYAADVIMRWGGWSDRGTFESNYLGREPDDLAAEMMDRAGLL</sequence>
<dbReference type="InterPro" id="IPR011010">
    <property type="entry name" value="DNA_brk_join_enz"/>
</dbReference>
<feature type="domain" description="Tyr recombinase" evidence="2">
    <location>
        <begin position="11"/>
        <end position="193"/>
    </location>
</feature>
<protein>
    <submittedName>
        <fullName evidence="3">Tyrosine-type recombinase/integrase</fullName>
    </submittedName>
</protein>
<dbReference type="Gene3D" id="1.10.443.10">
    <property type="entry name" value="Intergrase catalytic core"/>
    <property type="match status" value="1"/>
</dbReference>
<evidence type="ECO:0000313" key="3">
    <source>
        <dbReference type="EMBL" id="MFC5972392.1"/>
    </source>
</evidence>
<gene>
    <name evidence="3" type="ORF">ACFPYI_13710</name>
</gene>
<dbReference type="InterPro" id="IPR002104">
    <property type="entry name" value="Integrase_catalytic"/>
</dbReference>
<keyword evidence="4" id="KW-1185">Reference proteome</keyword>
<evidence type="ECO:0000256" key="1">
    <source>
        <dbReference type="ARBA" id="ARBA00023172"/>
    </source>
</evidence>
<dbReference type="EMBL" id="JBHSQH010000001">
    <property type="protein sequence ID" value="MFC5972392.1"/>
    <property type="molecule type" value="Genomic_DNA"/>
</dbReference>
<dbReference type="RefSeq" id="WP_379751476.1">
    <property type="nucleotide sequence ID" value="NZ_JBHSQH010000001.1"/>
</dbReference>
<organism evidence="3 4">
    <name type="scientific">Halomarina salina</name>
    <dbReference type="NCBI Taxonomy" id="1872699"/>
    <lineage>
        <taxon>Archaea</taxon>
        <taxon>Methanobacteriati</taxon>
        <taxon>Methanobacteriota</taxon>
        <taxon>Stenosarchaea group</taxon>
        <taxon>Halobacteria</taxon>
        <taxon>Halobacteriales</taxon>
        <taxon>Natronomonadaceae</taxon>
        <taxon>Halomarina</taxon>
    </lineage>
</organism>
<dbReference type="Pfam" id="PF00589">
    <property type="entry name" value="Phage_integrase"/>
    <property type="match status" value="1"/>
</dbReference>